<keyword evidence="2" id="KW-1003">Cell membrane</keyword>
<feature type="transmembrane region" description="Helical" evidence="6">
    <location>
        <begin position="7"/>
        <end position="25"/>
    </location>
</feature>
<evidence type="ECO:0000256" key="4">
    <source>
        <dbReference type="ARBA" id="ARBA00022989"/>
    </source>
</evidence>
<feature type="transmembrane region" description="Helical" evidence="6">
    <location>
        <begin position="505"/>
        <end position="523"/>
    </location>
</feature>
<keyword evidence="5 6" id="KW-0472">Membrane</keyword>
<gene>
    <name evidence="9" type="ORF">K8344_08705</name>
</gene>
<keyword evidence="4 6" id="KW-1133">Transmembrane helix</keyword>
<dbReference type="Proteomes" id="UP001139462">
    <property type="component" value="Unassembled WGS sequence"/>
</dbReference>
<feature type="domain" description="ComEC/Rec2-related protein" evidence="7">
    <location>
        <begin position="232"/>
        <end position="500"/>
    </location>
</feature>
<feature type="transmembrane region" description="Helical" evidence="6">
    <location>
        <begin position="31"/>
        <end position="49"/>
    </location>
</feature>
<dbReference type="PANTHER" id="PTHR30619:SF1">
    <property type="entry name" value="RECOMBINATION PROTEIN 2"/>
    <property type="match status" value="1"/>
</dbReference>
<dbReference type="RefSeq" id="WP_237608341.1">
    <property type="nucleotide sequence ID" value="NZ_JAIRBB010000006.1"/>
</dbReference>
<evidence type="ECO:0000256" key="6">
    <source>
        <dbReference type="SAM" id="Phobius"/>
    </source>
</evidence>
<feature type="transmembrane region" description="Helical" evidence="6">
    <location>
        <begin position="357"/>
        <end position="375"/>
    </location>
</feature>
<dbReference type="InterPro" id="IPR025405">
    <property type="entry name" value="DUF4131"/>
</dbReference>
<dbReference type="Pfam" id="PF03772">
    <property type="entry name" value="Competence"/>
    <property type="match status" value="1"/>
</dbReference>
<accession>A0A9X1R3Q4</accession>
<evidence type="ECO:0000256" key="1">
    <source>
        <dbReference type="ARBA" id="ARBA00004651"/>
    </source>
</evidence>
<organism evidence="9 10">
    <name type="scientific">Aequorivita xiaoshiensis</name>
    <dbReference type="NCBI Taxonomy" id="2874476"/>
    <lineage>
        <taxon>Bacteria</taxon>
        <taxon>Pseudomonadati</taxon>
        <taxon>Bacteroidota</taxon>
        <taxon>Flavobacteriia</taxon>
        <taxon>Flavobacteriales</taxon>
        <taxon>Flavobacteriaceae</taxon>
        <taxon>Aequorivita</taxon>
    </lineage>
</organism>
<feature type="transmembrane region" description="Helical" evidence="6">
    <location>
        <begin position="387"/>
        <end position="408"/>
    </location>
</feature>
<feature type="domain" description="DUF4131" evidence="8">
    <location>
        <begin position="32"/>
        <end position="190"/>
    </location>
</feature>
<dbReference type="Pfam" id="PF13567">
    <property type="entry name" value="DUF4131"/>
    <property type="match status" value="1"/>
</dbReference>
<evidence type="ECO:0000256" key="3">
    <source>
        <dbReference type="ARBA" id="ARBA00022692"/>
    </source>
</evidence>
<evidence type="ECO:0000256" key="5">
    <source>
        <dbReference type="ARBA" id="ARBA00023136"/>
    </source>
</evidence>
<dbReference type="EMBL" id="JAIRBB010000006">
    <property type="protein sequence ID" value="MCG2431197.1"/>
    <property type="molecule type" value="Genomic_DNA"/>
</dbReference>
<feature type="transmembrane region" description="Helical" evidence="6">
    <location>
        <begin position="248"/>
        <end position="271"/>
    </location>
</feature>
<feature type="transmembrane region" description="Helical" evidence="6">
    <location>
        <begin position="56"/>
        <end position="75"/>
    </location>
</feature>
<evidence type="ECO:0000313" key="10">
    <source>
        <dbReference type="Proteomes" id="UP001139462"/>
    </source>
</evidence>
<sequence length="674" mass="77415">MKFINFAIVRFSIFLTIGVLSAHFYPVTTFLLPYLLTLLVVFVLFWLWARKRIFQSVELGIVTYLCFFFIGYVSYQMRLPMFQSNHYTHITTSDIPEMLQLKIIETLKDNDFNHKYLAEICEVNGKNSKGKVLVNVSKDSTENSFLVDDLILVYSTISDIPKPLNPHQFDYSKYMKVLGVYGQLHLSRKEIIKRQIGAQTLRGFAQNRRARVIKKLQKTNLETDERAIIQALVLGEKKDIDKNLYEKYAAAGAVHILAVSGLHVSIIYFILSSLLRPLSRFKYGSLVQAISIVLSLWGFALFSGLSASVTRAVTMFSFFALAQVLNRDTHAVNTLFLSYLTLIVINPFLLFQVGFQLSYLAVFFIIWLLPTFKNIGYSKYKGVRKVWTLISVTICAQIGVLPLSLFYFNQFPCLFLITNIVILPFLSIIMCGGILIVILASNDILPNWLAETYNYLIEKLNWFINWIATQEHFLLGDIHFSKLKTISAYLTIITFALYLKKLNYSRLIALLVTIALLISVYIYDENRYSRSQLVVFQKNRQTLLAYQNGKDLSIFKSDSTASLSNDYPIKAFKTQQNITSYSEKTLPSIFKYKDKKILIIDSLGVYPKHENIHTIILSNSPKINLNRLIDSINPRQIIADGSNYHSYVNRWEETCKLKKLPFSHTAKEGAFLLE</sequence>
<protein>
    <submittedName>
        <fullName evidence="9">ComEC family competence protein</fullName>
    </submittedName>
</protein>
<keyword evidence="3 6" id="KW-0812">Transmembrane</keyword>
<comment type="caution">
    <text evidence="9">The sequence shown here is derived from an EMBL/GenBank/DDBJ whole genome shotgun (WGS) entry which is preliminary data.</text>
</comment>
<evidence type="ECO:0000259" key="7">
    <source>
        <dbReference type="Pfam" id="PF03772"/>
    </source>
</evidence>
<dbReference type="GO" id="GO:0005886">
    <property type="term" value="C:plasma membrane"/>
    <property type="evidence" value="ECO:0007669"/>
    <property type="project" value="UniProtKB-SubCell"/>
</dbReference>
<proteinExistence type="predicted"/>
<name>A0A9X1R3Q4_9FLAO</name>
<comment type="subcellular location">
    <subcellularLocation>
        <location evidence="1">Cell membrane</location>
        <topology evidence="1">Multi-pass membrane protein</topology>
    </subcellularLocation>
</comment>
<dbReference type="NCBIfam" id="TIGR00360">
    <property type="entry name" value="ComEC_N-term"/>
    <property type="match status" value="1"/>
</dbReference>
<feature type="transmembrane region" description="Helical" evidence="6">
    <location>
        <begin position="414"/>
        <end position="440"/>
    </location>
</feature>
<evidence type="ECO:0000259" key="8">
    <source>
        <dbReference type="Pfam" id="PF13567"/>
    </source>
</evidence>
<evidence type="ECO:0000313" key="9">
    <source>
        <dbReference type="EMBL" id="MCG2431197.1"/>
    </source>
</evidence>
<dbReference type="InterPro" id="IPR052159">
    <property type="entry name" value="Competence_DNA_uptake"/>
</dbReference>
<dbReference type="AlphaFoldDB" id="A0A9X1R3Q4"/>
<keyword evidence="10" id="KW-1185">Reference proteome</keyword>
<evidence type="ECO:0000256" key="2">
    <source>
        <dbReference type="ARBA" id="ARBA00022475"/>
    </source>
</evidence>
<reference evidence="9" key="1">
    <citation type="submission" date="2021-09" db="EMBL/GenBank/DDBJ databases">
        <title>Genome of Aequorivita sp. strain F64183.</title>
        <authorList>
            <person name="Wang Y."/>
        </authorList>
    </citation>
    <scope>NUCLEOTIDE SEQUENCE</scope>
    <source>
        <strain evidence="9">F64183</strain>
    </source>
</reference>
<dbReference type="InterPro" id="IPR004477">
    <property type="entry name" value="ComEC_N"/>
</dbReference>
<dbReference type="PANTHER" id="PTHR30619">
    <property type="entry name" value="DNA INTERNALIZATION/COMPETENCE PROTEIN COMEC/REC2"/>
    <property type="match status" value="1"/>
</dbReference>
<feature type="transmembrane region" description="Helical" evidence="6">
    <location>
        <begin position="283"/>
        <end position="302"/>
    </location>
</feature>
<feature type="transmembrane region" description="Helical" evidence="6">
    <location>
        <begin position="332"/>
        <end position="351"/>
    </location>
</feature>